<dbReference type="OMA" id="LDMWFWS"/>
<reference evidence="2" key="2">
    <citation type="submission" date="2013-04" db="UniProtKB">
        <authorList>
            <consortium name="EnsemblPlants"/>
        </authorList>
    </citation>
    <scope>IDENTIFICATION</scope>
</reference>
<dbReference type="HOGENOM" id="CLU_019154_0_0_1"/>
<keyword evidence="1" id="KW-1133">Transmembrane helix</keyword>
<dbReference type="Gramene" id="OB09G11450.1">
    <property type="protein sequence ID" value="OB09G11450.1"/>
    <property type="gene ID" value="OB09G11450"/>
</dbReference>
<dbReference type="EnsemblPlants" id="OB09G11450.1">
    <property type="protein sequence ID" value="OB09G11450.1"/>
    <property type="gene ID" value="OB09G11450"/>
</dbReference>
<keyword evidence="3" id="KW-1185">Reference proteome</keyword>
<proteinExistence type="predicted"/>
<name>J3MVW6_ORYBR</name>
<feature type="transmembrane region" description="Helical" evidence="1">
    <location>
        <begin position="773"/>
        <end position="794"/>
    </location>
</feature>
<dbReference type="InterPro" id="IPR004158">
    <property type="entry name" value="DUF247_pln"/>
</dbReference>
<accession>J3MVW6</accession>
<sequence length="800" mass="87480">MNKSLTSTESKKRKWMQLGVVGVRRGAEHRLVLVYHRHRGGGDGSGGCGLGAASADGVAALAVWRRVLASPSMVMMSRMDGLSRGNLAVQSTGMRSTSSISCRTCGQPAPTSGLRCSSTMLLLQTGDGGHGDASSGELRQGRRSERVHIGVWTARDEKVDACVRENADERRSGRAVDLLALASRLWRRASPGVLAAATEGNETPWGPRSRSQPPLADSLRLCRFGDLERDWTYLLRKFSNSRRKRVTMEEETKSNAINHHHHLIDISPELGGATTVDGTTEMKEPGHAGAVGAGGVVDTTELGDTDAVDGTTAETKEELGGSAGSDGAVETKWLRKLTSSSVNTAVLRDLVARTPMLWYLGERSGTILRPRSRRARADALHAVRAVAVGPFHRRDHWLPFPDDAKLPFLRYLQDQCDLDVDRYVAALAEERDRLRDEFADDDAAGDDVAAEILRVEEKFLQMVLLDSCFILVVSMMLSKLWAGGDGAGCVSRAASISREYFILHMAVSQHAEDIKLDLLVLENQVPFAAVKLLAASCSNLKLRSSVEELVLGCSDAVLPGRAGRAGAAAGATEFLHVLHLFHWSRVPASKYCIVSTPRKVVQIKEESERLFPCSMELCRSAVWFREAAASCGDLDMWFWSRTASPVAVMTIPRFQVHEYSAGVLHNMVAFEKHFHWAHGACVTAHVARMEGLVRCAQDAAFLRRRGVLSSMRKTDAELVEFFRELGEETVGARLPDEYADMVDAVAWHRKRKVSWWCGGVVLHFFPSPRGGGALVAAAAVIVVPSLLQTVYTMLSYAKTN</sequence>
<protein>
    <submittedName>
        <fullName evidence="2">Uncharacterized protein</fullName>
    </submittedName>
</protein>
<organism evidence="2">
    <name type="scientific">Oryza brachyantha</name>
    <name type="common">malo sina</name>
    <dbReference type="NCBI Taxonomy" id="4533"/>
    <lineage>
        <taxon>Eukaryota</taxon>
        <taxon>Viridiplantae</taxon>
        <taxon>Streptophyta</taxon>
        <taxon>Embryophyta</taxon>
        <taxon>Tracheophyta</taxon>
        <taxon>Spermatophyta</taxon>
        <taxon>Magnoliopsida</taxon>
        <taxon>Liliopsida</taxon>
        <taxon>Poales</taxon>
        <taxon>Poaceae</taxon>
        <taxon>BOP clade</taxon>
        <taxon>Oryzoideae</taxon>
        <taxon>Oryzeae</taxon>
        <taxon>Oryzinae</taxon>
        <taxon>Oryza</taxon>
    </lineage>
</organism>
<dbReference type="PANTHER" id="PTHR31170">
    <property type="entry name" value="BNAC04G53230D PROTEIN"/>
    <property type="match status" value="1"/>
</dbReference>
<dbReference type="Pfam" id="PF03140">
    <property type="entry name" value="DUF247"/>
    <property type="match status" value="1"/>
</dbReference>
<keyword evidence="1" id="KW-0812">Transmembrane</keyword>
<dbReference type="Proteomes" id="UP000006038">
    <property type="component" value="Chromosome 9"/>
</dbReference>
<dbReference type="PANTHER" id="PTHR31170:SF25">
    <property type="entry name" value="BNAA09G04570D PROTEIN"/>
    <property type="match status" value="1"/>
</dbReference>
<evidence type="ECO:0000256" key="1">
    <source>
        <dbReference type="SAM" id="Phobius"/>
    </source>
</evidence>
<evidence type="ECO:0000313" key="2">
    <source>
        <dbReference type="EnsemblPlants" id="OB09G11450.1"/>
    </source>
</evidence>
<evidence type="ECO:0000313" key="3">
    <source>
        <dbReference type="Proteomes" id="UP000006038"/>
    </source>
</evidence>
<dbReference type="eggNOG" id="ENOG502RRNB">
    <property type="taxonomic scope" value="Eukaryota"/>
</dbReference>
<keyword evidence="1" id="KW-0472">Membrane</keyword>
<dbReference type="AlphaFoldDB" id="J3MVW6"/>
<reference evidence="2" key="1">
    <citation type="journal article" date="2013" name="Nat. Commun.">
        <title>Whole-genome sequencing of Oryza brachyantha reveals mechanisms underlying Oryza genome evolution.</title>
        <authorList>
            <person name="Chen J."/>
            <person name="Huang Q."/>
            <person name="Gao D."/>
            <person name="Wang J."/>
            <person name="Lang Y."/>
            <person name="Liu T."/>
            <person name="Li B."/>
            <person name="Bai Z."/>
            <person name="Luis Goicoechea J."/>
            <person name="Liang C."/>
            <person name="Chen C."/>
            <person name="Zhang W."/>
            <person name="Sun S."/>
            <person name="Liao Y."/>
            <person name="Zhang X."/>
            <person name="Yang L."/>
            <person name="Song C."/>
            <person name="Wang M."/>
            <person name="Shi J."/>
            <person name="Liu G."/>
            <person name="Liu J."/>
            <person name="Zhou H."/>
            <person name="Zhou W."/>
            <person name="Yu Q."/>
            <person name="An N."/>
            <person name="Chen Y."/>
            <person name="Cai Q."/>
            <person name="Wang B."/>
            <person name="Liu B."/>
            <person name="Min J."/>
            <person name="Huang Y."/>
            <person name="Wu H."/>
            <person name="Li Z."/>
            <person name="Zhang Y."/>
            <person name="Yin Y."/>
            <person name="Song W."/>
            <person name="Jiang J."/>
            <person name="Jackson S.A."/>
            <person name="Wing R.A."/>
            <person name="Wang J."/>
            <person name="Chen M."/>
        </authorList>
    </citation>
    <scope>NUCLEOTIDE SEQUENCE [LARGE SCALE GENOMIC DNA]</scope>
    <source>
        <strain evidence="2">cv. IRGC 101232</strain>
    </source>
</reference>